<dbReference type="InterPro" id="IPR036640">
    <property type="entry name" value="ABC1_TM_sf"/>
</dbReference>
<feature type="transmembrane region" description="Helical" evidence="11">
    <location>
        <begin position="140"/>
        <end position="164"/>
    </location>
</feature>
<dbReference type="GO" id="GO:0005524">
    <property type="term" value="F:ATP binding"/>
    <property type="evidence" value="ECO:0007669"/>
    <property type="project" value="UniProtKB-KW"/>
</dbReference>
<feature type="transmembrane region" description="Helical" evidence="11">
    <location>
        <begin position="992"/>
        <end position="1013"/>
    </location>
</feature>
<name>A0AA97PNN5_PYRO3</name>
<dbReference type="GO" id="GO:0090374">
    <property type="term" value="P:oligopeptide export from mitochondrion"/>
    <property type="evidence" value="ECO:0007669"/>
    <property type="project" value="TreeGrafter"/>
</dbReference>
<comment type="similarity">
    <text evidence="2">Belongs to the ABC transporter superfamily. ABCB family. Multidrug resistance exporter (TC 3.A.1.201) subfamily.</text>
</comment>
<keyword evidence="9 11" id="KW-0472">Membrane</keyword>
<evidence type="ECO:0000256" key="6">
    <source>
        <dbReference type="ARBA" id="ARBA00022741"/>
    </source>
</evidence>
<keyword evidence="8 11" id="KW-1133">Transmembrane helix</keyword>
<dbReference type="Gene3D" id="3.40.50.300">
    <property type="entry name" value="P-loop containing nucleotide triphosphate hydrolases"/>
    <property type="match status" value="2"/>
</dbReference>
<dbReference type="GO" id="GO:0015421">
    <property type="term" value="F:ABC-type oligopeptide transporter activity"/>
    <property type="evidence" value="ECO:0007669"/>
    <property type="project" value="TreeGrafter"/>
</dbReference>
<evidence type="ECO:0000256" key="9">
    <source>
        <dbReference type="ARBA" id="ARBA00023136"/>
    </source>
</evidence>
<keyword evidence="5" id="KW-0677">Repeat</keyword>
<keyword evidence="7" id="KW-0067">ATP-binding</keyword>
<evidence type="ECO:0000256" key="10">
    <source>
        <dbReference type="SAM" id="MobiDB-lite"/>
    </source>
</evidence>
<dbReference type="PROSITE" id="PS00211">
    <property type="entry name" value="ABC_TRANSPORTER_1"/>
    <property type="match status" value="2"/>
</dbReference>
<dbReference type="Gene3D" id="1.20.1560.10">
    <property type="entry name" value="ABC transporter type 1, transmembrane domain"/>
    <property type="match status" value="1"/>
</dbReference>
<feature type="region of interest" description="Disordered" evidence="10">
    <location>
        <begin position="21"/>
        <end position="51"/>
    </location>
</feature>
<dbReference type="SUPFAM" id="SSF90123">
    <property type="entry name" value="ABC transporter transmembrane region"/>
    <property type="match status" value="2"/>
</dbReference>
<evidence type="ECO:0000256" key="1">
    <source>
        <dbReference type="ARBA" id="ARBA00004141"/>
    </source>
</evidence>
<dbReference type="PROSITE" id="PS50929">
    <property type="entry name" value="ABC_TM1F"/>
    <property type="match status" value="2"/>
</dbReference>
<gene>
    <name evidence="14" type="ORF">OOU_Y34scaffold00288g2</name>
</gene>
<feature type="compositionally biased region" description="Basic and acidic residues" evidence="10">
    <location>
        <begin position="813"/>
        <end position="829"/>
    </location>
</feature>
<feature type="transmembrane region" description="Helical" evidence="11">
    <location>
        <begin position="844"/>
        <end position="868"/>
    </location>
</feature>
<feature type="transmembrane region" description="Helical" evidence="11">
    <location>
        <begin position="965"/>
        <end position="986"/>
    </location>
</feature>
<evidence type="ECO:0000313" key="14">
    <source>
        <dbReference type="EMBL" id="ELQ41254.1"/>
    </source>
</evidence>
<feature type="compositionally biased region" description="Basic and acidic residues" evidence="10">
    <location>
        <begin position="788"/>
        <end position="804"/>
    </location>
</feature>
<feature type="region of interest" description="Disordered" evidence="10">
    <location>
        <begin position="1157"/>
        <end position="1192"/>
    </location>
</feature>
<dbReference type="Pfam" id="PF00664">
    <property type="entry name" value="ABC_membrane"/>
    <property type="match status" value="2"/>
</dbReference>
<feature type="domain" description="ABC transmembrane type-1" evidence="13">
    <location>
        <begin position="144"/>
        <end position="442"/>
    </location>
</feature>
<dbReference type="Pfam" id="PF00005">
    <property type="entry name" value="ABC_tran"/>
    <property type="match status" value="2"/>
</dbReference>
<feature type="transmembrane region" description="Helical" evidence="11">
    <location>
        <begin position="1109"/>
        <end position="1132"/>
    </location>
</feature>
<dbReference type="GO" id="GO:0016887">
    <property type="term" value="F:ATP hydrolysis activity"/>
    <property type="evidence" value="ECO:0007669"/>
    <property type="project" value="InterPro"/>
</dbReference>
<protein>
    <submittedName>
        <fullName evidence="14">Leptomycin B resistance protein pmd1</fullName>
    </submittedName>
</protein>
<evidence type="ECO:0000256" key="4">
    <source>
        <dbReference type="ARBA" id="ARBA00022692"/>
    </source>
</evidence>
<feature type="region of interest" description="Disordered" evidence="10">
    <location>
        <begin position="788"/>
        <end position="829"/>
    </location>
</feature>
<sequence length="1571" mass="167511">MLSDPRCEWIPPSKIFYQIKKDRRRPIDTPASPVRQTPSFTKQPPKPSTQAIHLPTLNQKKETRRLGQIGNSLAMIKSLAIMGSSQPDAAAAAVVDETGVVATPQPTDAEQKGDKQSSSSSQILTFLSLLFRTKPTWVDVALVLVGTVSAIAAGTPTPLIGIVLGNMMDELNSASCAVKDSGDPFAIEPRINASVKLLVAIAAAQFCLIYLYAVCWRLQSERLTHRLRDAYFRSVLAHEPAFFDDRSAGQVSSRLSADCAAVQAGTSEKVGTVIGQVSFFCTSFIVAFVRLPVLAGIMTCVLPAFLAMSWLTGGHLVKFSGRVMEASASAASIASEALNNVAVVQAFGAGPRLEAKFASHMASSRTAGIKKAFVASLQAGSIYFISYCANSLAYWQGSRMIADSQRNGGDTSVGKVFTVVFLIVDACIVLGGIAPMLPLFGGASSAYLRLKADMEQPSSIDGTDDSGHRLPHDTPGAIELQGVSFSYPSRPEQLALSDVNLYFPAGKHTALVGLSGSGKSTVAALVSRLYDPLSGTVTFDGVDIRQLNVGNLRSFISLVQQEAPLFDRSVLENIALGLVNSPAPAHEKFKPILNGPTLANLVASGGKDVLALARSQDPILAELVELVYAAAQLADATFIERFDNGYGTQVGVGGKLVSGGQRQRIALARALIRDPRVLVLDEATAALDSASEKRIQAAIDRVAAAGGRTVISIAHRLSTIRNADNIVVMRDGRVVEQGAYADLVASGGAFAAMVNLQGIGSGDDRDSVLSAGSTCIDAKGAEGVVSVNEKDQAVKSERSSEQADKTPIPAGSNDEKTEAPADKDPEKPASEVVRGVGWLVRPSIWWLIMGIIGAVIVGCAFSASGLLVGNTLALLNPCVTTPEGVLRFGQLFGGLIFMLAFVELVANIGSWLGFGVVSENILYKTKVLSLRALMSQTVEWHQSEGRTPASLLSIITKDGAALQGFSGSIVGTLLSILVNFLFAIILSHVLAWKLALVCLAVVPILLTAGIMQFRAFARFDEKHEKAYASAIGITVEAVNSMKTVASLSLEKELIGTYRRTLKGPRTDMLKASLHTNVWLSVASSTGFFVNGLVYWWGSQLIMRGENTQSQFFTVNIALLVSANLWGHTFALAPEISRARSSASRILGLIDLTPDRDLPLPDKGRAGEKEKQKDVEASAEPKPPPPATLLSSDGENRGVAITFRDVSFAYPTRPNVPILNGASFTVAPGQFVGLVGPSGAGKSTILALMQRLYAPSAGSIAVDGVDVSSAAGRAAFPCDEVAVVPQDSALFDGTVRFNVGLGARPGREATDAEIEEACRLANLHDTIVGTLPRGYDTECGPNGSRLSGGQRQRLAIARALVRRPRLLLLDESTSALDAESEAALQEGLERVARGITVVAITHRLHTVQKANVILVVEGGRVVERGTHRELMERSESYRVNAMQQMLQFLALGQSDQPLNILTILTISNSTALSSAFLYHLDELERQPKSVPTQQCIDCSLHHNAKGRVLALDRIWLWLASHTLFDVVAPHYLTAASGAFFIQESAAVVSCWFITAQGMCPLYLVHKLLAREH</sequence>
<dbReference type="SMART" id="SM00382">
    <property type="entry name" value="AAA"/>
    <property type="match status" value="2"/>
</dbReference>
<evidence type="ECO:0000256" key="11">
    <source>
        <dbReference type="SAM" id="Phobius"/>
    </source>
</evidence>
<dbReference type="InterPro" id="IPR039421">
    <property type="entry name" value="Type_1_exporter"/>
</dbReference>
<feature type="domain" description="ABC transmembrane type-1" evidence="13">
    <location>
        <begin position="848"/>
        <end position="1137"/>
    </location>
</feature>
<reference evidence="14" key="1">
    <citation type="journal article" date="2012" name="PLoS Genet.">
        <title>Comparative analysis of the genomes of two field isolates of the rice blast fungus Magnaporthe oryzae.</title>
        <authorList>
            <person name="Xue M."/>
            <person name="Yang J."/>
            <person name="Li Z."/>
            <person name="Hu S."/>
            <person name="Yao N."/>
            <person name="Dean R.A."/>
            <person name="Zhao W."/>
            <person name="Shen M."/>
            <person name="Zhang H."/>
            <person name="Li C."/>
            <person name="Liu L."/>
            <person name="Cao L."/>
            <person name="Xu X."/>
            <person name="Xing Y."/>
            <person name="Hsiang T."/>
            <person name="Zhang Z."/>
            <person name="Xu J.R."/>
            <person name="Peng Y.L."/>
        </authorList>
    </citation>
    <scope>NUCLEOTIDE SEQUENCE</scope>
    <source>
        <strain evidence="14">Y34</strain>
    </source>
</reference>
<keyword evidence="6" id="KW-0547">Nucleotide-binding</keyword>
<evidence type="ECO:0000259" key="12">
    <source>
        <dbReference type="PROSITE" id="PS50893"/>
    </source>
</evidence>
<proteinExistence type="inferred from homology"/>
<feature type="transmembrane region" description="Helical" evidence="11">
    <location>
        <begin position="888"/>
        <end position="914"/>
    </location>
</feature>
<dbReference type="GO" id="GO:0005743">
    <property type="term" value="C:mitochondrial inner membrane"/>
    <property type="evidence" value="ECO:0007669"/>
    <property type="project" value="TreeGrafter"/>
</dbReference>
<feature type="transmembrane region" description="Helical" evidence="11">
    <location>
        <begin position="372"/>
        <end position="396"/>
    </location>
</feature>
<feature type="transmembrane region" description="Helical" evidence="11">
    <location>
        <begin position="1077"/>
        <end position="1097"/>
    </location>
</feature>
<dbReference type="CDD" id="cd18577">
    <property type="entry name" value="ABC_6TM_Pgp_ABCB1_D1_like"/>
    <property type="match status" value="1"/>
</dbReference>
<accession>A0AA97PNN5</accession>
<dbReference type="EMBL" id="JH793332">
    <property type="protein sequence ID" value="ELQ41254.1"/>
    <property type="molecule type" value="Genomic_DNA"/>
</dbReference>
<dbReference type="FunFam" id="1.20.1560.10:FF:000057">
    <property type="entry name" value="ABC multidrug transporter SitT"/>
    <property type="match status" value="1"/>
</dbReference>
<dbReference type="InterPro" id="IPR027417">
    <property type="entry name" value="P-loop_NTPase"/>
</dbReference>
<dbReference type="InterPro" id="IPR017871">
    <property type="entry name" value="ABC_transporter-like_CS"/>
</dbReference>
<evidence type="ECO:0000256" key="7">
    <source>
        <dbReference type="ARBA" id="ARBA00022840"/>
    </source>
</evidence>
<feature type="transmembrane region" description="Helical" evidence="11">
    <location>
        <begin position="197"/>
        <end position="218"/>
    </location>
</feature>
<feature type="transmembrane region" description="Helical" evidence="11">
    <location>
        <begin position="416"/>
        <end position="441"/>
    </location>
</feature>
<evidence type="ECO:0000256" key="3">
    <source>
        <dbReference type="ARBA" id="ARBA00022448"/>
    </source>
</evidence>
<feature type="domain" description="ABC transporter" evidence="12">
    <location>
        <begin position="478"/>
        <end position="756"/>
    </location>
</feature>
<organism evidence="14">
    <name type="scientific">Pyricularia oryzae (strain Y34)</name>
    <name type="common">Rice blast fungus</name>
    <name type="synonym">Magnaporthe oryzae</name>
    <dbReference type="NCBI Taxonomy" id="1143189"/>
    <lineage>
        <taxon>Eukaryota</taxon>
        <taxon>Fungi</taxon>
        <taxon>Dikarya</taxon>
        <taxon>Ascomycota</taxon>
        <taxon>Pezizomycotina</taxon>
        <taxon>Sordariomycetes</taxon>
        <taxon>Sordariomycetidae</taxon>
        <taxon>Magnaporthales</taxon>
        <taxon>Pyriculariaceae</taxon>
        <taxon>Pyricularia</taxon>
    </lineage>
</organism>
<evidence type="ECO:0000256" key="5">
    <source>
        <dbReference type="ARBA" id="ARBA00022737"/>
    </source>
</evidence>
<feature type="transmembrane region" description="Helical" evidence="11">
    <location>
        <begin position="295"/>
        <end position="317"/>
    </location>
</feature>
<comment type="subcellular location">
    <subcellularLocation>
        <location evidence="1">Membrane</location>
        <topology evidence="1">Multi-pass membrane protein</topology>
    </subcellularLocation>
</comment>
<dbReference type="PROSITE" id="PS50893">
    <property type="entry name" value="ABC_TRANSPORTER_2"/>
    <property type="match status" value="2"/>
</dbReference>
<dbReference type="PANTHER" id="PTHR43394">
    <property type="entry name" value="ATP-DEPENDENT PERMEASE MDL1, MITOCHONDRIAL"/>
    <property type="match status" value="1"/>
</dbReference>
<feature type="domain" description="ABC transporter" evidence="12">
    <location>
        <begin position="1200"/>
        <end position="1442"/>
    </location>
</feature>
<evidence type="ECO:0000256" key="2">
    <source>
        <dbReference type="ARBA" id="ARBA00007577"/>
    </source>
</evidence>
<evidence type="ECO:0000256" key="8">
    <source>
        <dbReference type="ARBA" id="ARBA00022989"/>
    </source>
</evidence>
<keyword evidence="4 11" id="KW-0812">Transmembrane</keyword>
<dbReference type="PANTHER" id="PTHR43394:SF11">
    <property type="entry name" value="ATP-BINDING CASSETTE TRANSPORTER"/>
    <property type="match status" value="1"/>
</dbReference>
<dbReference type="Proteomes" id="UP000011086">
    <property type="component" value="Unassembled WGS sequence"/>
</dbReference>
<dbReference type="CDD" id="cd18578">
    <property type="entry name" value="ABC_6TM_Pgp_ABCB1_D2_like"/>
    <property type="match status" value="1"/>
</dbReference>
<dbReference type="InterPro" id="IPR003593">
    <property type="entry name" value="AAA+_ATPase"/>
</dbReference>
<feature type="compositionally biased region" description="Basic and acidic residues" evidence="10">
    <location>
        <begin position="1157"/>
        <end position="1175"/>
    </location>
</feature>
<dbReference type="InterPro" id="IPR003439">
    <property type="entry name" value="ABC_transporter-like_ATP-bd"/>
</dbReference>
<keyword evidence="3" id="KW-0813">Transport</keyword>
<evidence type="ECO:0000259" key="13">
    <source>
        <dbReference type="PROSITE" id="PS50929"/>
    </source>
</evidence>
<dbReference type="InterPro" id="IPR011527">
    <property type="entry name" value="ABC1_TM_dom"/>
</dbReference>
<dbReference type="FunFam" id="3.40.50.300:FF:000913">
    <property type="entry name" value="ABC multidrug transporter SitT"/>
    <property type="match status" value="1"/>
</dbReference>
<dbReference type="SUPFAM" id="SSF52540">
    <property type="entry name" value="P-loop containing nucleoside triphosphate hydrolases"/>
    <property type="match status" value="2"/>
</dbReference>